<dbReference type="Gene3D" id="3.30.1330.60">
    <property type="entry name" value="OmpA-like domain"/>
    <property type="match status" value="2"/>
</dbReference>
<dbReference type="SUPFAM" id="SSF103088">
    <property type="entry name" value="OmpA-like"/>
    <property type="match status" value="2"/>
</dbReference>
<comment type="caution">
    <text evidence="4">The sequence shown here is derived from an EMBL/GenBank/DDBJ whole genome shotgun (WGS) entry which is preliminary data.</text>
</comment>
<feature type="domain" description="OmpA-like" evidence="3">
    <location>
        <begin position="914"/>
        <end position="1040"/>
    </location>
</feature>
<dbReference type="Gene3D" id="1.10.287.1490">
    <property type="match status" value="2"/>
</dbReference>
<evidence type="ECO:0000259" key="3">
    <source>
        <dbReference type="PROSITE" id="PS51123"/>
    </source>
</evidence>
<keyword evidence="5" id="KW-1185">Reference proteome</keyword>
<keyword evidence="2" id="KW-0812">Transmembrane</keyword>
<feature type="coiled-coil region" evidence="1">
    <location>
        <begin position="370"/>
        <end position="411"/>
    </location>
</feature>
<dbReference type="NCBIfam" id="NF006543">
    <property type="entry name" value="PRK09039.1-2"/>
    <property type="match status" value="1"/>
</dbReference>
<organism evidence="4 5">
    <name type="scientific">Symbiodinium pilosum</name>
    <name type="common">Dinoflagellate</name>
    <dbReference type="NCBI Taxonomy" id="2952"/>
    <lineage>
        <taxon>Eukaryota</taxon>
        <taxon>Sar</taxon>
        <taxon>Alveolata</taxon>
        <taxon>Dinophyceae</taxon>
        <taxon>Suessiales</taxon>
        <taxon>Symbiodiniaceae</taxon>
        <taxon>Symbiodinium</taxon>
    </lineage>
</organism>
<feature type="transmembrane region" description="Helical" evidence="2">
    <location>
        <begin position="300"/>
        <end position="323"/>
    </location>
</feature>
<feature type="transmembrane region" description="Helical" evidence="2">
    <location>
        <begin position="119"/>
        <end position="139"/>
    </location>
</feature>
<feature type="transmembrane region" description="Helical" evidence="2">
    <location>
        <begin position="145"/>
        <end position="166"/>
    </location>
</feature>
<evidence type="ECO:0000313" key="5">
    <source>
        <dbReference type="Proteomes" id="UP000649617"/>
    </source>
</evidence>
<keyword evidence="2" id="KW-1133">Transmembrane helix</keyword>
<sequence>EAALPDPAAASGGEEVMARIMFTEAQDEVTSDGSAALDRLAQELQADENRRIQLLAYAAGDSSQVNQARRLSLSRALAVRQFLIEQGVRSTRMDVRALGNNVPDGPPNRDRHAMTRPTVYLLRMAVFLGLVLVAAALLFPRLQEAFLANAVLNGMIIGVLLLGIGYSIRQVILLRPEVAFLEHLKREASGGLIFPGSVQSMSPPRLLGPMANMLRERKGRLTLSALSTRTLLDSIQTRISESHDISRYLIGLLIFLGLLGTFWGLLETINAVADTIANLSAGGDAAVLFDQLKTGLDQPLSGMGTAFSSSLFGLAGSLVLGFLELQSGQAHNRFVNELEEWLSGLTRLSSGGEGVGAGDGSVPAYLTALLESTADSLDSLQRTIARGEEDRQEANRNLATLTERMSVLTEQMRTEQEVMRRLAETHSAIKPLLQQLSEGELGGGGLDEATRDHIRTLALNVTRIAGEMDRGRDQTVEAIRAEIRLLAPMYNLSRTGRERATNIWPGFVDGLATLLLVLVFVLLVFMVGQFFLSTALTSRDTRLAELTSRLNELSELLALERQANEDLRVDVSQLSAELQASLTQRDSLSERLAALTEQRDRLAGDLAALTNERDVLANRLERTEAELRERSAELSEAQQRVEADRETIEAQLAEVRSLQDLRDRLRAELSELELRLARAETESAELSETLGARDARIAELEARLSESRATAEARAERIDRLERQALSREEELTAQIEALDALRARVEARDAELAELEAELAAKARALTAAQERVSTREGRIAELEQFLAEREAELAELRDRGAATRAALAEARDQLAQTQDFAMEQQRLSEEAQREVARLNRQLVQLRAQLAALNEALEAAEARNREQQVQIANLGERLNAALATKVQELARYRSEFFGRLREVLGDNPDVRIVGDRFVFQSEVLFPSASAELQPQGASQIARLADTLNAIAAEIPDDIDWVLRVDGHTDRRPISTPQFPSNWELSSARAIEVVKFLIAQGVPSNRLVAAGFADHWPIVEGASAEALSRNRRIEFKLTQR</sequence>
<protein>
    <submittedName>
        <fullName evidence="4">YtxE protein</fullName>
    </submittedName>
</protein>
<accession>A0A812P6J1</accession>
<keyword evidence="2" id="KW-0472">Membrane</keyword>
<dbReference type="AlphaFoldDB" id="A0A812P6J1"/>
<feature type="transmembrane region" description="Helical" evidence="2">
    <location>
        <begin position="507"/>
        <end position="532"/>
    </location>
</feature>
<gene>
    <name evidence="4" type="primary">ytxE</name>
    <name evidence="4" type="ORF">SPIL2461_LOCUS7855</name>
</gene>
<proteinExistence type="predicted"/>
<evidence type="ECO:0000256" key="2">
    <source>
        <dbReference type="SAM" id="Phobius"/>
    </source>
</evidence>
<evidence type="ECO:0000313" key="4">
    <source>
        <dbReference type="EMBL" id="CAE7335654.1"/>
    </source>
</evidence>
<dbReference type="InterPro" id="IPR036737">
    <property type="entry name" value="OmpA-like_sf"/>
</dbReference>
<feature type="domain" description="OmpA-like" evidence="3">
    <location>
        <begin position="9"/>
        <end position="125"/>
    </location>
</feature>
<dbReference type="PANTHER" id="PTHR30329">
    <property type="entry name" value="STATOR ELEMENT OF FLAGELLAR MOTOR COMPLEX"/>
    <property type="match status" value="1"/>
</dbReference>
<feature type="non-terminal residue" evidence="4">
    <location>
        <position position="1040"/>
    </location>
</feature>
<dbReference type="PROSITE" id="PS51123">
    <property type="entry name" value="OMPA_2"/>
    <property type="match status" value="2"/>
</dbReference>
<evidence type="ECO:0000256" key="1">
    <source>
        <dbReference type="SAM" id="Coils"/>
    </source>
</evidence>
<dbReference type="InterPro" id="IPR050330">
    <property type="entry name" value="Bact_OuterMem_StrucFunc"/>
</dbReference>
<dbReference type="InterPro" id="IPR006665">
    <property type="entry name" value="OmpA-like"/>
</dbReference>
<dbReference type="OrthoDB" id="8300695at2759"/>
<reference evidence="4" key="1">
    <citation type="submission" date="2021-02" db="EMBL/GenBank/DDBJ databases">
        <authorList>
            <person name="Dougan E. K."/>
            <person name="Rhodes N."/>
            <person name="Thang M."/>
            <person name="Chan C."/>
        </authorList>
    </citation>
    <scope>NUCLEOTIDE SEQUENCE</scope>
</reference>
<dbReference type="Proteomes" id="UP000649617">
    <property type="component" value="Unassembled WGS sequence"/>
</dbReference>
<dbReference type="PANTHER" id="PTHR30329:SF21">
    <property type="entry name" value="LIPOPROTEIN YIAD-RELATED"/>
    <property type="match status" value="1"/>
</dbReference>
<name>A0A812P6J1_SYMPI</name>
<feature type="transmembrane region" description="Helical" evidence="2">
    <location>
        <begin position="248"/>
        <end position="266"/>
    </location>
</feature>
<feature type="coiled-coil region" evidence="1">
    <location>
        <begin position="543"/>
        <end position="878"/>
    </location>
</feature>
<keyword evidence="1" id="KW-0175">Coiled coil</keyword>
<dbReference type="CDD" id="cd07185">
    <property type="entry name" value="OmpA_C-like"/>
    <property type="match status" value="1"/>
</dbReference>
<dbReference type="Pfam" id="PF00691">
    <property type="entry name" value="OmpA"/>
    <property type="match status" value="2"/>
</dbReference>
<dbReference type="EMBL" id="CAJNIZ010012578">
    <property type="protein sequence ID" value="CAE7335654.1"/>
    <property type="molecule type" value="Genomic_DNA"/>
</dbReference>